<dbReference type="AlphaFoldDB" id="A0A3D8VCJ3"/>
<evidence type="ECO:0000313" key="3">
    <source>
        <dbReference type="EMBL" id="RDY67134.1"/>
    </source>
</evidence>
<feature type="chain" id="PRO_5017565882" description="Lipoprotein" evidence="2">
    <location>
        <begin position="21"/>
        <end position="227"/>
    </location>
</feature>
<comment type="caution">
    <text evidence="3">The sequence shown here is derived from an EMBL/GenBank/DDBJ whole genome shotgun (WGS) entry which is preliminary data.</text>
</comment>
<keyword evidence="2" id="KW-0732">Signal</keyword>
<dbReference type="RefSeq" id="WP_115842505.1">
    <property type="nucleotide sequence ID" value="NZ_JARQWX010000005.1"/>
</dbReference>
<feature type="region of interest" description="Disordered" evidence="1">
    <location>
        <begin position="21"/>
        <end position="104"/>
    </location>
</feature>
<dbReference type="EMBL" id="QTJR01000006">
    <property type="protein sequence ID" value="RDY67134.1"/>
    <property type="molecule type" value="Genomic_DNA"/>
</dbReference>
<dbReference type="PROSITE" id="PS51257">
    <property type="entry name" value="PROKAR_LIPOPROTEIN"/>
    <property type="match status" value="1"/>
</dbReference>
<dbReference type="InterPro" id="IPR032710">
    <property type="entry name" value="NTF2-like_dom_sf"/>
</dbReference>
<gene>
    <name evidence="3" type="ORF">DX912_10725</name>
</gene>
<name>A0A3D8VCJ3_9GAMM</name>
<dbReference type="SUPFAM" id="SSF54427">
    <property type="entry name" value="NTF2-like"/>
    <property type="match status" value="1"/>
</dbReference>
<evidence type="ECO:0000313" key="4">
    <source>
        <dbReference type="Proteomes" id="UP000256829"/>
    </source>
</evidence>
<proteinExistence type="predicted"/>
<reference evidence="3 4" key="1">
    <citation type="submission" date="2018-08" db="EMBL/GenBank/DDBJ databases">
        <title>Lysobacter soli KCTC 22011, whole genome shotgun sequence.</title>
        <authorList>
            <person name="Zhang X."/>
            <person name="Feng G."/>
            <person name="Zhu H."/>
        </authorList>
    </citation>
    <scope>NUCLEOTIDE SEQUENCE [LARGE SCALE GENOMIC DNA]</scope>
    <source>
        <strain evidence="3 4">KCTC 22011</strain>
    </source>
</reference>
<evidence type="ECO:0000256" key="2">
    <source>
        <dbReference type="SAM" id="SignalP"/>
    </source>
</evidence>
<sequence>MTQFRFAFLLACAAALSACGGDKSRAPGASGDDTEALPAPAGARGSVTGMPDEPGPGVVGPPKPEETVALDAEGNPVLPAEDPLAATTAPVDPNAPPTDIATNEPTVDDAVAVIRDYYAAINRRDFAQAYALWSDGGRSSNQTPEQFAAGFADTTGVSVEIMAPGRVDAAAGSRYVEVPVALTATHADGRQQRFVGAYTLRRAVVDGATADQRAWRIGTADIREVAP</sequence>
<accession>A0A3D8VCJ3</accession>
<protein>
    <recommendedName>
        <fullName evidence="5">Lipoprotein</fullName>
    </recommendedName>
</protein>
<organism evidence="3 4">
    <name type="scientific">Lysobacter soli</name>
    <dbReference type="NCBI Taxonomy" id="453783"/>
    <lineage>
        <taxon>Bacteria</taxon>
        <taxon>Pseudomonadati</taxon>
        <taxon>Pseudomonadota</taxon>
        <taxon>Gammaproteobacteria</taxon>
        <taxon>Lysobacterales</taxon>
        <taxon>Lysobacteraceae</taxon>
        <taxon>Lysobacter</taxon>
    </lineage>
</organism>
<feature type="signal peptide" evidence="2">
    <location>
        <begin position="1"/>
        <end position="20"/>
    </location>
</feature>
<dbReference type="Proteomes" id="UP000256829">
    <property type="component" value="Unassembled WGS sequence"/>
</dbReference>
<evidence type="ECO:0008006" key="5">
    <source>
        <dbReference type="Google" id="ProtNLM"/>
    </source>
</evidence>
<evidence type="ECO:0000256" key="1">
    <source>
        <dbReference type="SAM" id="MobiDB-lite"/>
    </source>
</evidence>
<keyword evidence="4" id="KW-1185">Reference proteome</keyword>